<sequence length="634" mass="72230">MIGENNIIEEQASIFYTSGDKTNIENPVPLTIGVNNVFEVGCEIHAKAIGDHNVFEPKCYVGPDVVIGNGCIIGAGCRVTVAEKLPDQSVITGLHCVRSVALDRPPDPDDLARQGDELTAMSEIFTKEEFSTISTDAGFYAIFEAHVPLPSKFLLLLSKDTAQTDFAVSHLPPIHLIALLPQNYPSQSSPDFVLSCCWLPKNKLDKLVVQLQSLWEENRCEILFIWCSFLKDQSLDMLGIVSSYDLSEKCLLDIGLSEVKCDPHPTRSRENSSTTSKSDRQTFRYNTVSGSLNKESNNNKYDYKKNTRYNPNKKLGDENDFLRIRAKETLVRQGRDQILSYHRESLKDLYFYLIEYNAAKSKEEFKKTLQECNVCFSGVPGELCKQLSCSHVTCIDCLKRMCEVHIKHGTMESIVCSQENCGLEIPANLIKELVSRELYDQFDRLMLNRTLDKISNMTYCPLLHCQYPIATEGDEALAVCPSCNHAFCIFCKRAYHGIEGCKLKSEEKQQLIKAYQNADHERRLELEKRYGKRQLVELINTAQTEQWMSENSKKCPCCNVNIEKNDGCNKMICRKCNANFCWMCLKRLSSLNPYLHYQDPKSRCFNLLFEGTFIEEAIHEEDLIDDVEVEEEII</sequence>
<dbReference type="SUPFAM" id="SSF51161">
    <property type="entry name" value="Trimeric LpxA-like enzymes"/>
    <property type="match status" value="1"/>
</dbReference>
<dbReference type="PANTHER" id="PTHR11685">
    <property type="entry name" value="RBR FAMILY RING FINGER AND IBR DOMAIN-CONTAINING"/>
    <property type="match status" value="1"/>
</dbReference>
<dbReference type="InterPro" id="IPR001451">
    <property type="entry name" value="Hexapep"/>
</dbReference>
<keyword evidence="4" id="KW-0808">Transferase</keyword>
<organism evidence="14">
    <name type="scientific">Cuerna arida</name>
    <dbReference type="NCBI Taxonomy" id="1464854"/>
    <lineage>
        <taxon>Eukaryota</taxon>
        <taxon>Metazoa</taxon>
        <taxon>Ecdysozoa</taxon>
        <taxon>Arthropoda</taxon>
        <taxon>Hexapoda</taxon>
        <taxon>Insecta</taxon>
        <taxon>Pterygota</taxon>
        <taxon>Neoptera</taxon>
        <taxon>Paraneoptera</taxon>
        <taxon>Hemiptera</taxon>
        <taxon>Auchenorrhyncha</taxon>
        <taxon>Membracoidea</taxon>
        <taxon>Cicadellidae</taxon>
        <taxon>Cicadellinae</taxon>
        <taxon>Proconiini</taxon>
        <taxon>Cuerna</taxon>
    </lineage>
</organism>
<evidence type="ECO:0000256" key="4">
    <source>
        <dbReference type="ARBA" id="ARBA00022679"/>
    </source>
</evidence>
<keyword evidence="8" id="KW-0833">Ubl conjugation pathway</keyword>
<dbReference type="GO" id="GO:0061630">
    <property type="term" value="F:ubiquitin protein ligase activity"/>
    <property type="evidence" value="ECO:0007669"/>
    <property type="project" value="UniProtKB-EC"/>
</dbReference>
<dbReference type="Gene3D" id="3.10.110.10">
    <property type="entry name" value="Ubiquitin Conjugating Enzyme"/>
    <property type="match status" value="1"/>
</dbReference>
<evidence type="ECO:0000256" key="8">
    <source>
        <dbReference type="ARBA" id="ARBA00022786"/>
    </source>
</evidence>
<dbReference type="InterPro" id="IPR002867">
    <property type="entry name" value="IBR_dom"/>
</dbReference>
<dbReference type="Gene3D" id="2.160.10.10">
    <property type="entry name" value="Hexapeptide repeat proteins"/>
    <property type="match status" value="1"/>
</dbReference>
<evidence type="ECO:0000259" key="11">
    <source>
        <dbReference type="PROSITE" id="PS51873"/>
    </source>
</evidence>
<evidence type="ECO:0000313" key="14">
    <source>
        <dbReference type="EMBL" id="JAS50441.1"/>
    </source>
</evidence>
<dbReference type="InterPro" id="IPR011004">
    <property type="entry name" value="Trimer_LpxA-like_sf"/>
</dbReference>
<evidence type="ECO:0000256" key="3">
    <source>
        <dbReference type="ARBA" id="ARBA00012251"/>
    </source>
</evidence>
<evidence type="ECO:0000313" key="12">
    <source>
        <dbReference type="EMBL" id="JAS42360.1"/>
    </source>
</evidence>
<dbReference type="InterPro" id="IPR047548">
    <property type="entry name" value="Rcat_RBR_RNF14"/>
</dbReference>
<dbReference type="Gene3D" id="3.30.40.10">
    <property type="entry name" value="Zinc/RING finger domain, C3HC4 (zinc finger)"/>
    <property type="match status" value="1"/>
</dbReference>
<dbReference type="EMBL" id="GECZ01027409">
    <property type="protein sequence ID" value="JAS42360.1"/>
    <property type="molecule type" value="Transcribed_RNA"/>
</dbReference>
<evidence type="ECO:0000313" key="13">
    <source>
        <dbReference type="EMBL" id="JAS46774.1"/>
    </source>
</evidence>
<dbReference type="Gene3D" id="1.20.120.1750">
    <property type="match status" value="1"/>
</dbReference>
<keyword evidence="5" id="KW-0479">Metal-binding</keyword>
<reference evidence="14" key="1">
    <citation type="submission" date="2015-11" db="EMBL/GenBank/DDBJ databases">
        <title>De novo transcriptome assembly of four potential Pierce s Disease insect vectors from Arizona vineyards.</title>
        <authorList>
            <person name="Tassone E.E."/>
        </authorList>
    </citation>
    <scope>NUCLEOTIDE SEQUENCE</scope>
</reference>
<dbReference type="GO" id="GO:0016567">
    <property type="term" value="P:protein ubiquitination"/>
    <property type="evidence" value="ECO:0007669"/>
    <property type="project" value="InterPro"/>
</dbReference>
<dbReference type="SUPFAM" id="SSF54495">
    <property type="entry name" value="UBC-like"/>
    <property type="match status" value="1"/>
</dbReference>
<gene>
    <name evidence="12" type="ORF">g.29965</name>
    <name evidence="14" type="ORF">g.29968</name>
    <name evidence="13" type="ORF">g.29969</name>
</gene>
<name>A0A1B6FJT5_9HEMI</name>
<keyword evidence="9" id="KW-0862">Zinc</keyword>
<dbReference type="SMART" id="SM00647">
    <property type="entry name" value="IBR"/>
    <property type="match status" value="2"/>
</dbReference>
<protein>
    <recommendedName>
        <fullName evidence="3">RBR-type E3 ubiquitin transferase</fullName>
        <ecNumber evidence="3">2.3.2.31</ecNumber>
    </recommendedName>
</protein>
<dbReference type="CDD" id="cd20354">
    <property type="entry name" value="Rcat_RBR_RNF14"/>
    <property type="match status" value="1"/>
</dbReference>
<dbReference type="CDD" id="cd20341">
    <property type="entry name" value="BRcat_RBR_RNF14"/>
    <property type="match status" value="1"/>
</dbReference>
<dbReference type="PROSITE" id="PS50908">
    <property type="entry name" value="RWD"/>
    <property type="match status" value="1"/>
</dbReference>
<evidence type="ECO:0000256" key="1">
    <source>
        <dbReference type="ARBA" id="ARBA00001798"/>
    </source>
</evidence>
<dbReference type="AlphaFoldDB" id="A0A1B6FJT5"/>
<accession>A0A1B6FJT5</accession>
<keyword evidence="6" id="KW-0677">Repeat</keyword>
<feature type="domain" description="RING-type" evidence="11">
    <location>
        <begin position="368"/>
        <end position="608"/>
    </location>
</feature>
<proteinExistence type="predicted"/>
<dbReference type="EMBL" id="GECZ01019328">
    <property type="protein sequence ID" value="JAS50441.1"/>
    <property type="molecule type" value="Transcribed_RNA"/>
</dbReference>
<evidence type="ECO:0000256" key="6">
    <source>
        <dbReference type="ARBA" id="ARBA00022737"/>
    </source>
</evidence>
<dbReference type="InterPro" id="IPR006575">
    <property type="entry name" value="RWD_dom"/>
</dbReference>
<dbReference type="Gene3D" id="2.20.25.20">
    <property type="match status" value="1"/>
</dbReference>
<feature type="domain" description="RWD" evidence="10">
    <location>
        <begin position="116"/>
        <end position="237"/>
    </location>
</feature>
<evidence type="ECO:0000256" key="5">
    <source>
        <dbReference type="ARBA" id="ARBA00022723"/>
    </source>
</evidence>
<dbReference type="InterPro" id="IPR016135">
    <property type="entry name" value="UBQ-conjugating_enzyme/RWD"/>
</dbReference>
<evidence type="ECO:0000259" key="10">
    <source>
        <dbReference type="PROSITE" id="PS50908"/>
    </source>
</evidence>
<dbReference type="Pfam" id="PF22191">
    <property type="entry name" value="IBR_1"/>
    <property type="match status" value="1"/>
</dbReference>
<dbReference type="EMBL" id="GECZ01022995">
    <property type="protein sequence ID" value="JAS46774.1"/>
    <property type="molecule type" value="Transcribed_RNA"/>
</dbReference>
<keyword evidence="7" id="KW-0863">Zinc-finger</keyword>
<dbReference type="GO" id="GO:0008270">
    <property type="term" value="F:zinc ion binding"/>
    <property type="evidence" value="ECO:0007669"/>
    <property type="project" value="UniProtKB-KW"/>
</dbReference>
<dbReference type="EC" id="2.3.2.31" evidence="3"/>
<dbReference type="InterPro" id="IPR013083">
    <property type="entry name" value="Znf_RING/FYVE/PHD"/>
</dbReference>
<dbReference type="Pfam" id="PF05773">
    <property type="entry name" value="RWD"/>
    <property type="match status" value="1"/>
</dbReference>
<evidence type="ECO:0000256" key="9">
    <source>
        <dbReference type="ARBA" id="ARBA00022833"/>
    </source>
</evidence>
<dbReference type="Pfam" id="PF00132">
    <property type="entry name" value="Hexapep"/>
    <property type="match status" value="1"/>
</dbReference>
<comment type="pathway">
    <text evidence="2">Protein modification; protein ubiquitination.</text>
</comment>
<dbReference type="InterPro" id="IPR031127">
    <property type="entry name" value="E3_UB_ligase_RBR"/>
</dbReference>
<dbReference type="SUPFAM" id="SSF57850">
    <property type="entry name" value="RING/U-box"/>
    <property type="match status" value="3"/>
</dbReference>
<dbReference type="InterPro" id="IPR044066">
    <property type="entry name" value="TRIAD_supradom"/>
</dbReference>
<dbReference type="PROSITE" id="PS51873">
    <property type="entry name" value="TRIAD"/>
    <property type="match status" value="1"/>
</dbReference>
<dbReference type="CDD" id="cd23820">
    <property type="entry name" value="RWD_RNF14"/>
    <property type="match status" value="1"/>
</dbReference>
<evidence type="ECO:0000256" key="2">
    <source>
        <dbReference type="ARBA" id="ARBA00004906"/>
    </source>
</evidence>
<comment type="catalytic activity">
    <reaction evidence="1">
        <text>[E2 ubiquitin-conjugating enzyme]-S-ubiquitinyl-L-cysteine + [acceptor protein]-L-lysine = [E2 ubiquitin-conjugating enzyme]-L-cysteine + [acceptor protein]-N(6)-ubiquitinyl-L-lysine.</text>
        <dbReference type="EC" id="2.3.2.31"/>
    </reaction>
</comment>
<evidence type="ECO:0000256" key="7">
    <source>
        <dbReference type="ARBA" id="ARBA00022771"/>
    </source>
</evidence>
<dbReference type="Pfam" id="PF01485">
    <property type="entry name" value="IBR"/>
    <property type="match status" value="1"/>
</dbReference>